<proteinExistence type="predicted"/>
<dbReference type="AlphaFoldDB" id="A0A955LAW1"/>
<dbReference type="InterPro" id="IPR012657">
    <property type="entry name" value="23S_rRNA-intervening_sequence"/>
</dbReference>
<protein>
    <submittedName>
        <fullName evidence="1">Four helix bundle protein</fullName>
    </submittedName>
</protein>
<comment type="caution">
    <text evidence="1">The sequence shown here is derived from an EMBL/GenBank/DDBJ whole genome shotgun (WGS) entry which is preliminary data.</text>
</comment>
<reference evidence="1" key="2">
    <citation type="journal article" date="2021" name="Microbiome">
        <title>Successional dynamics and alternative stable states in a saline activated sludge microbial community over 9 years.</title>
        <authorList>
            <person name="Wang Y."/>
            <person name="Ye J."/>
            <person name="Ju F."/>
            <person name="Liu L."/>
            <person name="Boyd J.A."/>
            <person name="Deng Y."/>
            <person name="Parks D.H."/>
            <person name="Jiang X."/>
            <person name="Yin X."/>
            <person name="Woodcroft B.J."/>
            <person name="Tyson G.W."/>
            <person name="Hugenholtz P."/>
            <person name="Polz M.F."/>
            <person name="Zhang T."/>
        </authorList>
    </citation>
    <scope>NUCLEOTIDE SEQUENCE</scope>
    <source>
        <strain evidence="1">HKST-UBA09</strain>
    </source>
</reference>
<dbReference type="SUPFAM" id="SSF158446">
    <property type="entry name" value="IVS-encoded protein-like"/>
    <property type="match status" value="1"/>
</dbReference>
<accession>A0A955LAW1</accession>
<dbReference type="NCBIfam" id="TIGR02436">
    <property type="entry name" value="four helix bundle protein"/>
    <property type="match status" value="1"/>
</dbReference>
<dbReference type="PANTHER" id="PTHR38471:SF2">
    <property type="entry name" value="FOUR HELIX BUNDLE PROTEIN"/>
    <property type="match status" value="1"/>
</dbReference>
<dbReference type="InterPro" id="IPR036583">
    <property type="entry name" value="23S_rRNA_IVS_sf"/>
</dbReference>
<evidence type="ECO:0000313" key="1">
    <source>
        <dbReference type="EMBL" id="MCA9386857.1"/>
    </source>
</evidence>
<sequence>MVIYNNLQIYKRALALSKEVYVVTNEFPSDERFGLISQIRRAAVSVFSNIAEGSARGSNKDFSRFLSMAVGSITEVQAQFEFAVSMSFISQEKVKHILDEIIEVRKMITSYQNKIYETKK</sequence>
<reference evidence="1" key="1">
    <citation type="submission" date="2020-04" db="EMBL/GenBank/DDBJ databases">
        <authorList>
            <person name="Zhang T."/>
        </authorList>
    </citation>
    <scope>NUCLEOTIDE SEQUENCE</scope>
    <source>
        <strain evidence="1">HKST-UBA09</strain>
    </source>
</reference>
<dbReference type="PANTHER" id="PTHR38471">
    <property type="entry name" value="FOUR HELIX BUNDLE PROTEIN"/>
    <property type="match status" value="1"/>
</dbReference>
<dbReference type="CDD" id="cd16377">
    <property type="entry name" value="23S_rRNA_IVP_like"/>
    <property type="match status" value="1"/>
</dbReference>
<dbReference type="Pfam" id="PF05635">
    <property type="entry name" value="23S_rRNA_IVP"/>
    <property type="match status" value="1"/>
</dbReference>
<dbReference type="Gene3D" id="1.20.1440.60">
    <property type="entry name" value="23S rRNA-intervening sequence"/>
    <property type="match status" value="1"/>
</dbReference>
<dbReference type="Proteomes" id="UP000714915">
    <property type="component" value="Unassembled WGS sequence"/>
</dbReference>
<dbReference type="EMBL" id="JAGQLF010000021">
    <property type="protein sequence ID" value="MCA9386857.1"/>
    <property type="molecule type" value="Genomic_DNA"/>
</dbReference>
<gene>
    <name evidence="1" type="ORF">KC669_02360</name>
</gene>
<name>A0A955LAW1_9BACT</name>
<evidence type="ECO:0000313" key="2">
    <source>
        <dbReference type="Proteomes" id="UP000714915"/>
    </source>
</evidence>
<organism evidence="1 2">
    <name type="scientific">Candidatus Dojkabacteria bacterium</name>
    <dbReference type="NCBI Taxonomy" id="2099670"/>
    <lineage>
        <taxon>Bacteria</taxon>
        <taxon>Candidatus Dojkabacteria</taxon>
    </lineage>
</organism>